<keyword evidence="3" id="KW-1185">Reference proteome</keyword>
<protein>
    <submittedName>
        <fullName evidence="2">RimJ/RimL family protein N-acetyltransferase</fullName>
    </submittedName>
</protein>
<dbReference type="PANTHER" id="PTHR43441:SF10">
    <property type="entry name" value="ACETYLTRANSFERASE"/>
    <property type="match status" value="1"/>
</dbReference>
<sequence>MTDDLIALTPLTVADSDEMVGVLAGAELYTFTGGSAPTLDGLRARYARQVAGRSPDGLEEWHNWIIRRVADGRAVGYVQATISDEGRRAEIAWVVGLGWQGRGYASEAARTLVAWLFARGVGVVVAHIHPDHTASAAVASRAGLTPTDRIDHGERLWHRARD</sequence>
<dbReference type="Gene3D" id="3.40.630.30">
    <property type="match status" value="1"/>
</dbReference>
<evidence type="ECO:0000313" key="2">
    <source>
        <dbReference type="EMBL" id="MBE1558438.1"/>
    </source>
</evidence>
<gene>
    <name evidence="2" type="ORF">H4W81_001217</name>
</gene>
<reference evidence="2 3" key="1">
    <citation type="submission" date="2020-10" db="EMBL/GenBank/DDBJ databases">
        <title>Sequencing the genomes of 1000 actinobacteria strains.</title>
        <authorList>
            <person name="Klenk H.-P."/>
        </authorList>
    </citation>
    <scope>NUCLEOTIDE SEQUENCE [LARGE SCALE GENOMIC DNA]</scope>
    <source>
        <strain evidence="2 3">DSM 43748</strain>
    </source>
</reference>
<feature type="domain" description="N-acetyltransferase" evidence="1">
    <location>
        <begin position="26"/>
        <end position="162"/>
    </location>
</feature>
<dbReference type="InterPro" id="IPR000182">
    <property type="entry name" value="GNAT_dom"/>
</dbReference>
<dbReference type="InterPro" id="IPR051908">
    <property type="entry name" value="Ribosomal_N-acetyltransferase"/>
</dbReference>
<name>A0ABR9K8U9_9ACTN</name>
<organism evidence="2 3">
    <name type="scientific">Nonomuraea africana</name>
    <dbReference type="NCBI Taxonomy" id="46171"/>
    <lineage>
        <taxon>Bacteria</taxon>
        <taxon>Bacillati</taxon>
        <taxon>Actinomycetota</taxon>
        <taxon>Actinomycetes</taxon>
        <taxon>Streptosporangiales</taxon>
        <taxon>Streptosporangiaceae</taxon>
        <taxon>Nonomuraea</taxon>
    </lineage>
</organism>
<proteinExistence type="predicted"/>
<dbReference type="PROSITE" id="PS51186">
    <property type="entry name" value="GNAT"/>
    <property type="match status" value="1"/>
</dbReference>
<evidence type="ECO:0000313" key="3">
    <source>
        <dbReference type="Proteomes" id="UP000661607"/>
    </source>
</evidence>
<evidence type="ECO:0000259" key="1">
    <source>
        <dbReference type="PROSITE" id="PS51186"/>
    </source>
</evidence>
<accession>A0ABR9K8U9</accession>
<dbReference type="Pfam" id="PF13302">
    <property type="entry name" value="Acetyltransf_3"/>
    <property type="match status" value="1"/>
</dbReference>
<comment type="caution">
    <text evidence="2">The sequence shown here is derived from an EMBL/GenBank/DDBJ whole genome shotgun (WGS) entry which is preliminary data.</text>
</comment>
<dbReference type="PANTHER" id="PTHR43441">
    <property type="entry name" value="RIBOSOMAL-PROTEIN-SERINE ACETYLTRANSFERASE"/>
    <property type="match status" value="1"/>
</dbReference>
<dbReference type="EMBL" id="JADBEF010000001">
    <property type="protein sequence ID" value="MBE1558438.1"/>
    <property type="molecule type" value="Genomic_DNA"/>
</dbReference>
<dbReference type="CDD" id="cd04301">
    <property type="entry name" value="NAT_SF"/>
    <property type="match status" value="1"/>
</dbReference>
<dbReference type="RefSeq" id="WP_225958480.1">
    <property type="nucleotide sequence ID" value="NZ_BAAASY010000003.1"/>
</dbReference>
<dbReference type="SUPFAM" id="SSF55729">
    <property type="entry name" value="Acyl-CoA N-acyltransferases (Nat)"/>
    <property type="match status" value="1"/>
</dbReference>
<dbReference type="Proteomes" id="UP000661607">
    <property type="component" value="Unassembled WGS sequence"/>
</dbReference>
<dbReference type="InterPro" id="IPR016181">
    <property type="entry name" value="Acyl_CoA_acyltransferase"/>
</dbReference>